<name>A0ABN3W1J0_9ACTN</name>
<dbReference type="EMBL" id="BAAAVI010000034">
    <property type="protein sequence ID" value="GAA2882994.1"/>
    <property type="molecule type" value="Genomic_DNA"/>
</dbReference>
<protein>
    <recommendedName>
        <fullName evidence="5">Protein kinase domain-containing protein</fullName>
    </recommendedName>
</protein>
<dbReference type="SMART" id="SM00320">
    <property type="entry name" value="WD40"/>
    <property type="match status" value="5"/>
</dbReference>
<dbReference type="InterPro" id="IPR020472">
    <property type="entry name" value="WD40_PAC1"/>
</dbReference>
<feature type="region of interest" description="Disordered" evidence="4">
    <location>
        <begin position="333"/>
        <end position="387"/>
    </location>
</feature>
<dbReference type="PANTHER" id="PTHR22847">
    <property type="entry name" value="WD40 REPEAT PROTEIN"/>
    <property type="match status" value="1"/>
</dbReference>
<dbReference type="PROSITE" id="PS50011">
    <property type="entry name" value="PROTEIN_KINASE_DOM"/>
    <property type="match status" value="1"/>
</dbReference>
<reference evidence="6 7" key="1">
    <citation type="journal article" date="2019" name="Int. J. Syst. Evol. Microbiol.">
        <title>The Global Catalogue of Microorganisms (GCM) 10K type strain sequencing project: providing services to taxonomists for standard genome sequencing and annotation.</title>
        <authorList>
            <consortium name="The Broad Institute Genomics Platform"/>
            <consortium name="The Broad Institute Genome Sequencing Center for Infectious Disease"/>
            <person name="Wu L."/>
            <person name="Ma J."/>
        </authorList>
    </citation>
    <scope>NUCLEOTIDE SEQUENCE [LARGE SCALE GENOMIC DNA]</scope>
    <source>
        <strain evidence="6 7">JCM 6242</strain>
    </source>
</reference>
<dbReference type="InterPro" id="IPR001680">
    <property type="entry name" value="WD40_rpt"/>
</dbReference>
<proteinExistence type="predicted"/>
<dbReference type="PROSITE" id="PS00678">
    <property type="entry name" value="WD_REPEATS_1"/>
    <property type="match status" value="2"/>
</dbReference>
<evidence type="ECO:0000256" key="2">
    <source>
        <dbReference type="ARBA" id="ARBA00022737"/>
    </source>
</evidence>
<dbReference type="InterPro" id="IPR011009">
    <property type="entry name" value="Kinase-like_dom_sf"/>
</dbReference>
<organism evidence="6 7">
    <name type="scientific">Streptosporangium fragile</name>
    <dbReference type="NCBI Taxonomy" id="46186"/>
    <lineage>
        <taxon>Bacteria</taxon>
        <taxon>Bacillati</taxon>
        <taxon>Actinomycetota</taxon>
        <taxon>Actinomycetes</taxon>
        <taxon>Streptosporangiales</taxon>
        <taxon>Streptosporangiaceae</taxon>
        <taxon>Streptosporangium</taxon>
    </lineage>
</organism>
<feature type="repeat" description="WD" evidence="3">
    <location>
        <begin position="505"/>
        <end position="527"/>
    </location>
</feature>
<comment type="caution">
    <text evidence="6">The sequence shown here is derived from an EMBL/GenBank/DDBJ whole genome shotgun (WGS) entry which is preliminary data.</text>
</comment>
<gene>
    <name evidence="6" type="ORF">GCM10010517_46180</name>
</gene>
<dbReference type="Pfam" id="PF00069">
    <property type="entry name" value="Pkinase"/>
    <property type="match status" value="1"/>
</dbReference>
<dbReference type="InterPro" id="IPR011047">
    <property type="entry name" value="Quinoprotein_ADH-like_sf"/>
</dbReference>
<dbReference type="Proteomes" id="UP001500831">
    <property type="component" value="Unassembled WGS sequence"/>
</dbReference>
<evidence type="ECO:0000259" key="5">
    <source>
        <dbReference type="PROSITE" id="PS50011"/>
    </source>
</evidence>
<feature type="repeat" description="WD" evidence="3">
    <location>
        <begin position="623"/>
        <end position="665"/>
    </location>
</feature>
<dbReference type="SUPFAM" id="SSF56112">
    <property type="entry name" value="Protein kinase-like (PK-like)"/>
    <property type="match status" value="1"/>
</dbReference>
<evidence type="ECO:0000313" key="7">
    <source>
        <dbReference type="Proteomes" id="UP001500831"/>
    </source>
</evidence>
<dbReference type="CDD" id="cd00200">
    <property type="entry name" value="WD40"/>
    <property type="match status" value="1"/>
</dbReference>
<feature type="domain" description="Protein kinase" evidence="5">
    <location>
        <begin position="18"/>
        <end position="270"/>
    </location>
</feature>
<accession>A0ABN3W1J0</accession>
<dbReference type="SUPFAM" id="SSF50998">
    <property type="entry name" value="Quinoprotein alcohol dehydrogenase-like"/>
    <property type="match status" value="1"/>
</dbReference>
<evidence type="ECO:0000256" key="4">
    <source>
        <dbReference type="SAM" id="MobiDB-lite"/>
    </source>
</evidence>
<dbReference type="InterPro" id="IPR015943">
    <property type="entry name" value="WD40/YVTN_repeat-like_dom_sf"/>
</dbReference>
<dbReference type="InterPro" id="IPR008271">
    <property type="entry name" value="Ser/Thr_kinase_AS"/>
</dbReference>
<dbReference type="CDD" id="cd14014">
    <property type="entry name" value="STKc_PknB_like"/>
    <property type="match status" value="1"/>
</dbReference>
<dbReference type="PRINTS" id="PR00320">
    <property type="entry name" value="GPROTEINBRPT"/>
</dbReference>
<dbReference type="Gene3D" id="3.30.200.20">
    <property type="entry name" value="Phosphorylase Kinase, domain 1"/>
    <property type="match status" value="1"/>
</dbReference>
<feature type="compositionally biased region" description="Pro residues" evidence="4">
    <location>
        <begin position="369"/>
        <end position="381"/>
    </location>
</feature>
<dbReference type="PANTHER" id="PTHR22847:SF637">
    <property type="entry name" value="WD REPEAT DOMAIN 5B"/>
    <property type="match status" value="1"/>
</dbReference>
<feature type="repeat" description="WD" evidence="3">
    <location>
        <begin position="600"/>
        <end position="621"/>
    </location>
</feature>
<feature type="region of interest" description="Disordered" evidence="4">
    <location>
        <begin position="268"/>
        <end position="298"/>
    </location>
</feature>
<evidence type="ECO:0000256" key="1">
    <source>
        <dbReference type="ARBA" id="ARBA00022574"/>
    </source>
</evidence>
<keyword evidence="7" id="KW-1185">Reference proteome</keyword>
<dbReference type="Gene3D" id="1.10.510.10">
    <property type="entry name" value="Transferase(Phosphotransferase) domain 1"/>
    <property type="match status" value="1"/>
</dbReference>
<dbReference type="PROSITE" id="PS00108">
    <property type="entry name" value="PROTEIN_KINASE_ST"/>
    <property type="match status" value="1"/>
</dbReference>
<evidence type="ECO:0000256" key="3">
    <source>
        <dbReference type="PROSITE-ProRule" id="PRU00221"/>
    </source>
</evidence>
<feature type="repeat" description="WD" evidence="3">
    <location>
        <begin position="454"/>
        <end position="476"/>
    </location>
</feature>
<dbReference type="InterPro" id="IPR019775">
    <property type="entry name" value="WD40_repeat_CS"/>
</dbReference>
<dbReference type="Gene3D" id="2.130.10.10">
    <property type="entry name" value="YVTN repeat-like/Quinoprotein amine dehydrogenase"/>
    <property type="match status" value="2"/>
</dbReference>
<dbReference type="PROSITE" id="PS50082">
    <property type="entry name" value="WD_REPEATS_2"/>
    <property type="match status" value="4"/>
</dbReference>
<keyword evidence="2" id="KW-0677">Repeat</keyword>
<sequence>MSGPGPLAVGDPERIGGYRLVGVLGDGGQGVVYLGRDPSGRRVAVKVLHVRMAADPEVRERFRREAEITRRVAAFCTAQVLDMGIVGDRPYLVSEYIPGPSLKELVTGDGPRTGSGLDRLAVATLTALSAIHRAGIVHRDFKPDNVIMGPEGPVVIDFGIARVLDGTTTRSGLVGTPAYLSPEQLDGHQAGAASDVFSWAATMVFAATGHRAFHGAVAAAVMNAVVNHEPDLAGVPEDLRPLLAACLAKDPGARPTVTGLLATLTREETATVDHRPGPPAAPPVSHPPDSPAPRGPALRSPARLRPVVAGAVVTALILAAAVFRLWQPEIPGTSAPSSTPLPGSSVPSSSGPSGVSTSPSPTGLSRPSVPSPDPTPSPVPFGRPVGRPFTSQSDAYLRLGAVTESEGRQVVISNGERAVRVWDLATRKQVGRPFTAHDSGAHIAVTELDGRRVVVSGGGDSAVRVWDLATREEVGRPFTRHHSSVPPKGGITSVVVTELDGRPVVVSAGGDNTVRVWDLATREQVGRPFTGHTAGLGEALVTELAGRRVVVSGGYDGIRVWDLATREQVGEVFAVPSGGFTLWALAVTELEGRQVVVAGVSGGDDDTVRVWDLATHKQVGRPFTGHTGGVTSVVVTEPAGRRVVLSGGYDGIRVWDLATREQVGKVFAVPPDDHGGITSMLVTQSAGRPVLLSAGFHEGRVRVWSLAPPLPTPGS</sequence>
<dbReference type="Pfam" id="PF00400">
    <property type="entry name" value="WD40"/>
    <property type="match status" value="3"/>
</dbReference>
<keyword evidence="1 3" id="KW-0853">WD repeat</keyword>
<evidence type="ECO:0000313" key="6">
    <source>
        <dbReference type="EMBL" id="GAA2882994.1"/>
    </source>
</evidence>
<feature type="compositionally biased region" description="Low complexity" evidence="4">
    <location>
        <begin position="336"/>
        <end position="368"/>
    </location>
</feature>
<dbReference type="InterPro" id="IPR000719">
    <property type="entry name" value="Prot_kinase_dom"/>
</dbReference>
<feature type="compositionally biased region" description="Pro residues" evidence="4">
    <location>
        <begin position="277"/>
        <end position="294"/>
    </location>
</feature>